<dbReference type="CDD" id="cd02440">
    <property type="entry name" value="AdoMet_MTases"/>
    <property type="match status" value="1"/>
</dbReference>
<dbReference type="AlphaFoldDB" id="A0A8J2SM98"/>
<keyword evidence="2" id="KW-1185">Reference proteome</keyword>
<dbReference type="SUPFAM" id="SSF53335">
    <property type="entry name" value="S-adenosyl-L-methionine-dependent methyltransferases"/>
    <property type="match status" value="1"/>
</dbReference>
<proteinExistence type="predicted"/>
<dbReference type="PANTHER" id="PTHR14614:SF130">
    <property type="entry name" value="PROTEIN-LYSINE N-METHYLTRANSFERASE EEF2KMT"/>
    <property type="match status" value="1"/>
</dbReference>
<dbReference type="Pfam" id="PF10294">
    <property type="entry name" value="Methyltransf_16"/>
    <property type="match status" value="1"/>
</dbReference>
<dbReference type="Proteomes" id="UP000789595">
    <property type="component" value="Unassembled WGS sequence"/>
</dbReference>
<protein>
    <recommendedName>
        <fullName evidence="3">Calmodulin-lysine N-methyltransferase</fullName>
    </recommendedName>
</protein>
<accession>A0A8J2SM98</accession>
<reference evidence="1" key="1">
    <citation type="submission" date="2021-11" db="EMBL/GenBank/DDBJ databases">
        <authorList>
            <consortium name="Genoscope - CEA"/>
            <person name="William W."/>
        </authorList>
    </citation>
    <scope>NUCLEOTIDE SEQUENCE</scope>
</reference>
<evidence type="ECO:0008006" key="3">
    <source>
        <dbReference type="Google" id="ProtNLM"/>
    </source>
</evidence>
<dbReference type="EMBL" id="CAKKNE010000004">
    <property type="protein sequence ID" value="CAH0373581.1"/>
    <property type="molecule type" value="Genomic_DNA"/>
</dbReference>
<dbReference type="Gene3D" id="3.40.50.150">
    <property type="entry name" value="Vaccinia Virus protein VP39"/>
    <property type="match status" value="1"/>
</dbReference>
<evidence type="ECO:0000313" key="2">
    <source>
        <dbReference type="Proteomes" id="UP000789595"/>
    </source>
</evidence>
<dbReference type="InterPro" id="IPR019410">
    <property type="entry name" value="Methyltransf_16"/>
</dbReference>
<sequence>MAAIVHEEISVTATATPAPGSALAALRKDQGADALAQLGDASTCDAFLADDDACAFLAVACERAPRTRLRVRLELRAGGGLEALAALVRAAPPRPGALRLAAALAGDAAGARALARRGARHAATKALDDGRTSDAAASLLAAVVSASESDDDDDEGLVAYGSAVFRRTLRGRQRSHSDVGFCTWPSAAVLASLAPQEIPAASRVLELGAGTGLAGLVFASRALCGAVTLSDRKGACLANLREAVAVNDFGACDVTVERVDFCAPPSSIAASYDAVIAADCVYSPETATALVATVRTALKPGGLALVVCAETRVRFGSELVESAFAEEGFEGTVETVTPHALPFLAEAAGYAEGMSFDVHRWRLI</sequence>
<comment type="caution">
    <text evidence="1">The sequence shown here is derived from an EMBL/GenBank/DDBJ whole genome shotgun (WGS) entry which is preliminary data.</text>
</comment>
<evidence type="ECO:0000313" key="1">
    <source>
        <dbReference type="EMBL" id="CAH0373581.1"/>
    </source>
</evidence>
<dbReference type="PANTHER" id="PTHR14614">
    <property type="entry name" value="HEPATOCELLULAR CARCINOMA-ASSOCIATED ANTIGEN"/>
    <property type="match status" value="1"/>
</dbReference>
<organism evidence="1 2">
    <name type="scientific">Pelagomonas calceolata</name>
    <dbReference type="NCBI Taxonomy" id="35677"/>
    <lineage>
        <taxon>Eukaryota</taxon>
        <taxon>Sar</taxon>
        <taxon>Stramenopiles</taxon>
        <taxon>Ochrophyta</taxon>
        <taxon>Pelagophyceae</taxon>
        <taxon>Pelagomonadales</taxon>
        <taxon>Pelagomonadaceae</taxon>
        <taxon>Pelagomonas</taxon>
    </lineage>
</organism>
<gene>
    <name evidence="1" type="ORF">PECAL_4P07890</name>
</gene>
<dbReference type="InterPro" id="IPR029063">
    <property type="entry name" value="SAM-dependent_MTases_sf"/>
</dbReference>
<name>A0A8J2SM98_9STRA</name>